<feature type="domain" description="IPT/TIG" evidence="1">
    <location>
        <begin position="195"/>
        <end position="272"/>
    </location>
</feature>
<dbReference type="Gene3D" id="2.40.10.500">
    <property type="match status" value="1"/>
</dbReference>
<dbReference type="SUPFAM" id="SSF81296">
    <property type="entry name" value="E set domains"/>
    <property type="match status" value="5"/>
</dbReference>
<keyword evidence="3" id="KW-1185">Reference proteome</keyword>
<dbReference type="SMART" id="SM00429">
    <property type="entry name" value="IPT"/>
    <property type="match status" value="5"/>
</dbReference>
<organism evidence="2 3">
    <name type="scientific">Sphingobacterium psychroaquaticum</name>
    <dbReference type="NCBI Taxonomy" id="561061"/>
    <lineage>
        <taxon>Bacteria</taxon>
        <taxon>Pseudomonadati</taxon>
        <taxon>Bacteroidota</taxon>
        <taxon>Sphingobacteriia</taxon>
        <taxon>Sphingobacteriales</taxon>
        <taxon>Sphingobacteriaceae</taxon>
        <taxon>Sphingobacterium</taxon>
    </lineage>
</organism>
<dbReference type="Proteomes" id="UP000192980">
    <property type="component" value="Unassembled WGS sequence"/>
</dbReference>
<feature type="domain" description="IPT/TIG" evidence="1">
    <location>
        <begin position="113"/>
        <end position="193"/>
    </location>
</feature>
<feature type="domain" description="IPT/TIG" evidence="1">
    <location>
        <begin position="355"/>
        <end position="436"/>
    </location>
</feature>
<dbReference type="PROSITE" id="PS51257">
    <property type="entry name" value="PROKAR_LIPOPROTEIN"/>
    <property type="match status" value="1"/>
</dbReference>
<dbReference type="AlphaFoldDB" id="A0A1X7I0C1"/>
<dbReference type="PANTHER" id="PTHR13833:SF71">
    <property type="entry name" value="NHL DOMAIN-CONTAINING PROTEIN"/>
    <property type="match status" value="1"/>
</dbReference>
<name>A0A1X7I0C1_9SPHI</name>
<dbReference type="InterPro" id="IPR002909">
    <property type="entry name" value="IPT_dom"/>
</dbReference>
<dbReference type="Gene3D" id="2.120.10.30">
    <property type="entry name" value="TolB, C-terminal domain"/>
    <property type="match status" value="1"/>
</dbReference>
<reference evidence="2 3" key="1">
    <citation type="submission" date="2017-04" db="EMBL/GenBank/DDBJ databases">
        <authorList>
            <person name="Afonso C.L."/>
            <person name="Miller P.J."/>
            <person name="Scott M.A."/>
            <person name="Spackman E."/>
            <person name="Goraichik I."/>
            <person name="Dimitrov K.M."/>
            <person name="Suarez D.L."/>
            <person name="Swayne D.E."/>
        </authorList>
    </citation>
    <scope>NUCLEOTIDE SEQUENCE [LARGE SCALE GENOMIC DNA]</scope>
    <source>
        <strain evidence="2 3">DSM 22418</strain>
    </source>
</reference>
<dbReference type="PANTHER" id="PTHR13833">
    <property type="match status" value="1"/>
</dbReference>
<evidence type="ECO:0000313" key="3">
    <source>
        <dbReference type="Proteomes" id="UP000192980"/>
    </source>
</evidence>
<dbReference type="RefSeq" id="WP_085471220.1">
    <property type="nucleotide sequence ID" value="NZ_FXAU01000001.1"/>
</dbReference>
<dbReference type="Gene3D" id="2.60.40.10">
    <property type="entry name" value="Immunoglobulins"/>
    <property type="match status" value="5"/>
</dbReference>
<dbReference type="InterPro" id="IPR013783">
    <property type="entry name" value="Ig-like_fold"/>
</dbReference>
<evidence type="ECO:0000259" key="1">
    <source>
        <dbReference type="SMART" id="SM00429"/>
    </source>
</evidence>
<evidence type="ECO:0000313" key="2">
    <source>
        <dbReference type="EMBL" id="SMG07816.1"/>
    </source>
</evidence>
<dbReference type="STRING" id="561061.SAMN05660862_0322"/>
<dbReference type="Pfam" id="PF01833">
    <property type="entry name" value="TIG"/>
    <property type="match status" value="5"/>
</dbReference>
<sequence>MERYNHFLLLFLALVIGTVSCEKKEDVPPQVELKVTSYYPNSGKAGTLVTIEGEGFGTSIGDYQATIGGKSAEVISATATALVLRMPVGAASGNLDVKYRDKVLPIGTYTYQDLSVVRVFPTNGPAGSQIRIGGAGFGSVESPAAVYINYKKALVVSLTDTLIVAEVPNEAGTGAVMVKVDGKEAKGQNFIYQAIHSIKPLTGGKGTNVVITGEGFEALAANNKVEFNGQMATIVEATPERLVVRAPEGVTTGALSVSINEQKTTGPTFTVVDKPVIQTVTPLSGPKGTEMVITGSLFSKLLDENSVYINNVLVPLAEATENQLKLIVPGGTGSGAIRVVVNDQASTGPLFKDQTLGISSVSPDNGLTGTAVTIKGTGFSAVALENKVYFNGVLAAVKTATETSLVLDAPAGLTTGDIKVVVGGQEAVSPKPFRRAGIMTLIGGPSSNALSNNLGSIAVDQQGNVYVTDAAEKVVKKITPSGDLSILKVNGQDATFGMPSGIVIDKQNNIYIGDQTANQIIKITAGGQRSVYASGFSPGKLTIDNAGVLYVNVAGFSAGMNRVNNTGNYSKINGPSWVSARPAVDASGAIYWADQNSNSGNGVARRDVSGTQNINWVGYSEGGYQDGIGSNAYFNGINGIVIYQGTKMYVADTYNSAVREVDMATRRVTTIFKGAGFGFVDGSLQVAKFAAISDIAVDNEGNIYLLDPNNKAIRKLFF</sequence>
<dbReference type="EMBL" id="FXAU01000001">
    <property type="protein sequence ID" value="SMG07816.1"/>
    <property type="molecule type" value="Genomic_DNA"/>
</dbReference>
<dbReference type="CDD" id="cd00603">
    <property type="entry name" value="IPT_PCSR"/>
    <property type="match status" value="3"/>
</dbReference>
<accession>A0A1X7I0C1</accession>
<dbReference type="SUPFAM" id="SSF63829">
    <property type="entry name" value="Calcium-dependent phosphotriesterase"/>
    <property type="match status" value="1"/>
</dbReference>
<protein>
    <submittedName>
        <fullName evidence="2">IPT/TIG domain-containing protein</fullName>
    </submittedName>
</protein>
<dbReference type="InterPro" id="IPR011042">
    <property type="entry name" value="6-blade_b-propeller_TolB-like"/>
</dbReference>
<feature type="domain" description="IPT/TIG" evidence="1">
    <location>
        <begin position="32"/>
        <end position="112"/>
    </location>
</feature>
<dbReference type="InterPro" id="IPR014756">
    <property type="entry name" value="Ig_E-set"/>
</dbReference>
<proteinExistence type="predicted"/>
<feature type="domain" description="IPT/TIG" evidence="1">
    <location>
        <begin position="274"/>
        <end position="352"/>
    </location>
</feature>
<gene>
    <name evidence="2" type="ORF">SAMN05660862_0322</name>
</gene>
<dbReference type="OrthoDB" id="670826at2"/>